<dbReference type="EMBL" id="BOPZ01000001">
    <property type="protein sequence ID" value="GIM27438.1"/>
    <property type="molecule type" value="Genomic_DNA"/>
</dbReference>
<name>A0A919VKA5_9CLOT</name>
<dbReference type="RefSeq" id="WP_212902196.1">
    <property type="nucleotide sequence ID" value="NZ_BOPZ01000001.1"/>
</dbReference>
<evidence type="ECO:0000313" key="3">
    <source>
        <dbReference type="EMBL" id="GIM27438.1"/>
    </source>
</evidence>
<keyword evidence="4" id="KW-1185">Reference proteome</keyword>
<dbReference type="InterPro" id="IPR012312">
    <property type="entry name" value="Hemerythrin-like"/>
</dbReference>
<gene>
    <name evidence="3" type="ORF">CPJCM30710_01040</name>
</gene>
<dbReference type="Gene3D" id="1.20.120.520">
    <property type="entry name" value="nmb1532 protein domain like"/>
    <property type="match status" value="1"/>
</dbReference>
<protein>
    <submittedName>
        <fullName evidence="3">Hemerythrin</fullName>
    </submittedName>
</protein>
<dbReference type="PANTHER" id="PTHR39966">
    <property type="entry name" value="BLL2471 PROTEIN-RELATED"/>
    <property type="match status" value="1"/>
</dbReference>
<accession>A0A919VKA5</accession>
<dbReference type="GO" id="GO:0005886">
    <property type="term" value="C:plasma membrane"/>
    <property type="evidence" value="ECO:0007669"/>
    <property type="project" value="TreeGrafter"/>
</dbReference>
<keyword evidence="1" id="KW-0175">Coiled coil</keyword>
<evidence type="ECO:0000259" key="2">
    <source>
        <dbReference type="Pfam" id="PF01814"/>
    </source>
</evidence>
<feature type="coiled-coil region" evidence="1">
    <location>
        <begin position="142"/>
        <end position="169"/>
    </location>
</feature>
<organism evidence="3 4">
    <name type="scientific">Clostridium polyendosporum</name>
    <dbReference type="NCBI Taxonomy" id="69208"/>
    <lineage>
        <taxon>Bacteria</taxon>
        <taxon>Bacillati</taxon>
        <taxon>Bacillota</taxon>
        <taxon>Clostridia</taxon>
        <taxon>Eubacteriales</taxon>
        <taxon>Clostridiaceae</taxon>
        <taxon>Clostridium</taxon>
    </lineage>
</organism>
<dbReference type="Proteomes" id="UP000679179">
    <property type="component" value="Unassembled WGS sequence"/>
</dbReference>
<evidence type="ECO:0000313" key="4">
    <source>
        <dbReference type="Proteomes" id="UP000679179"/>
    </source>
</evidence>
<comment type="caution">
    <text evidence="3">The sequence shown here is derived from an EMBL/GenBank/DDBJ whole genome shotgun (WGS) entry which is preliminary data.</text>
</comment>
<evidence type="ECO:0000256" key="1">
    <source>
        <dbReference type="SAM" id="Coils"/>
    </source>
</evidence>
<dbReference type="Pfam" id="PF01814">
    <property type="entry name" value="Hemerythrin"/>
    <property type="match status" value="1"/>
</dbReference>
<feature type="domain" description="Hemerythrin-like" evidence="2">
    <location>
        <begin position="3"/>
        <end position="139"/>
    </location>
</feature>
<dbReference type="AlphaFoldDB" id="A0A919VKA5"/>
<reference evidence="3" key="1">
    <citation type="submission" date="2021-03" db="EMBL/GenBank/DDBJ databases">
        <title>Taxonomic study of Clostridium polyendosporum from meadow-gley soil under rice.</title>
        <authorList>
            <person name="Kobayashi H."/>
            <person name="Tanizawa Y."/>
            <person name="Yagura M."/>
        </authorList>
    </citation>
    <scope>NUCLEOTIDE SEQUENCE</scope>
    <source>
        <strain evidence="3">JCM 30710</strain>
    </source>
</reference>
<sequence length="184" mass="22012">MNAIDLMIEEHKNIKRMLQVIRKYSYKVLKGEEIDYNDFFKIIDFVRNYADKHHHGKEESMLFNKMQDELNQAIKKTIQYGMLVEHDLGRFYTTSLEKSINEVKSGNDEARLDVIANAISYAELLNRHIDKEDKILYKFARENLSRESLEQLEKQCREFEEEAEKVGIQQKYMNLLEELDRKIK</sequence>
<dbReference type="PANTHER" id="PTHR39966:SF1">
    <property type="entry name" value="HEMERYTHRIN-LIKE DOMAIN-CONTAINING PROTEIN"/>
    <property type="match status" value="1"/>
</dbReference>
<proteinExistence type="predicted"/>